<evidence type="ECO:0000313" key="3">
    <source>
        <dbReference type="Proteomes" id="UP000198861"/>
    </source>
</evidence>
<sequence length="342" mass="38071">MLSAVEQEQAKVVFGLIREASSLEVVRDFLRNHDVPISAANWDELYAKRILPALESKKVALDDLSVLLRQVEEYGKQHIFLFRCDPANAVKILARKRIEGIANELNQFGLMSIPLHLEIPDSPEVVDIRLEDAPNGSGPLSLTIKICETRESSKLVDDNLDTNKNQRVKVYQITKKRAISIAHLDRNGLLQIRIASRDNSTKYHEQVSAMIATILKYVPIGSFEQVSLSKAKDTMYYKQEDFAGIIRYTTTTAMNDYGISMNLAAPNLSKGLSEDDGSSAAMKGFMDKKGFVTGSNIWLIMPGDASRQIHVLLSGELNEFAVTGTCTPGEYSYVIEKILSLN</sequence>
<protein>
    <submittedName>
        <fullName evidence="2">Uncharacterized protein</fullName>
    </submittedName>
</protein>
<dbReference type="EMBL" id="FOKJ01000009">
    <property type="protein sequence ID" value="SFA94189.1"/>
    <property type="molecule type" value="Genomic_DNA"/>
</dbReference>
<dbReference type="Proteomes" id="UP000198861">
    <property type="component" value="Unassembled WGS sequence"/>
</dbReference>
<name>A0A1I4AH04_9GAMM</name>
<organism evidence="2 4">
    <name type="scientific">Azotobacter beijerinckii</name>
    <dbReference type="NCBI Taxonomy" id="170623"/>
    <lineage>
        <taxon>Bacteria</taxon>
        <taxon>Pseudomonadati</taxon>
        <taxon>Pseudomonadota</taxon>
        <taxon>Gammaproteobacteria</taxon>
        <taxon>Pseudomonadales</taxon>
        <taxon>Pseudomonadaceae</taxon>
        <taxon>Azotobacter</taxon>
    </lineage>
</organism>
<evidence type="ECO:0000313" key="1">
    <source>
        <dbReference type="EMBL" id="SFA94189.1"/>
    </source>
</evidence>
<dbReference type="EMBL" id="FOSX01000010">
    <property type="protein sequence ID" value="SFK55307.1"/>
    <property type="molecule type" value="Genomic_DNA"/>
</dbReference>
<dbReference type="Proteomes" id="UP000199579">
    <property type="component" value="Unassembled WGS sequence"/>
</dbReference>
<dbReference type="AlphaFoldDB" id="A0A1I4AH04"/>
<evidence type="ECO:0000313" key="2">
    <source>
        <dbReference type="EMBL" id="SFK55307.1"/>
    </source>
</evidence>
<keyword evidence="3" id="KW-1185">Reference proteome</keyword>
<reference evidence="2 4" key="2">
    <citation type="submission" date="2016-10" db="EMBL/GenBank/DDBJ databases">
        <authorList>
            <person name="de Groot N.N."/>
        </authorList>
    </citation>
    <scope>NUCLEOTIDE SEQUENCE [LARGE SCALE GENOMIC DNA]</scope>
    <source>
        <strain evidence="2 4">DSM 381</strain>
    </source>
</reference>
<proteinExistence type="predicted"/>
<reference evidence="1 3" key="1">
    <citation type="submission" date="2016-10" db="EMBL/GenBank/DDBJ databases">
        <authorList>
            <person name="Varghese N."/>
            <person name="Submissions S."/>
        </authorList>
    </citation>
    <scope>NUCLEOTIDE SEQUENCE [LARGE SCALE GENOMIC DNA]</scope>
    <source>
        <strain evidence="1 3">DSM 282</strain>
    </source>
</reference>
<accession>A0A1I4AH04</accession>
<evidence type="ECO:0000313" key="4">
    <source>
        <dbReference type="Proteomes" id="UP000199579"/>
    </source>
</evidence>
<gene>
    <name evidence="1" type="ORF">SAMN04244571_00865</name>
    <name evidence="2" type="ORF">SAMN04244574_01018</name>
</gene>